<dbReference type="InterPro" id="IPR008969">
    <property type="entry name" value="CarboxyPept-like_regulatory"/>
</dbReference>
<proteinExistence type="predicted"/>
<evidence type="ECO:0000259" key="6">
    <source>
        <dbReference type="PROSITE" id="PS50222"/>
    </source>
</evidence>
<keyword evidence="2" id="KW-0472">Membrane</keyword>
<dbReference type="InterPro" id="IPR057601">
    <property type="entry name" value="Oar-like_b-barrel"/>
</dbReference>
<dbReference type="EMBL" id="CP029347">
    <property type="protein sequence ID" value="AWL13388.1"/>
    <property type="molecule type" value="Genomic_DNA"/>
</dbReference>
<keyword evidence="8" id="KW-1185">Reference proteome</keyword>
<evidence type="ECO:0000256" key="2">
    <source>
        <dbReference type="ARBA" id="ARBA00023136"/>
    </source>
</evidence>
<protein>
    <submittedName>
        <fullName evidence="7">Protein oar</fullName>
    </submittedName>
</protein>
<feature type="chain" id="PRO_5015515189" evidence="5">
    <location>
        <begin position="22"/>
        <end position="981"/>
    </location>
</feature>
<dbReference type="Pfam" id="PF25183">
    <property type="entry name" value="OMP_b-brl_4"/>
    <property type="match status" value="2"/>
</dbReference>
<dbReference type="SUPFAM" id="SSF49464">
    <property type="entry name" value="Carboxypeptidase regulatory domain-like"/>
    <property type="match status" value="1"/>
</dbReference>
<dbReference type="PROSITE" id="PS50222">
    <property type="entry name" value="EF_HAND_2"/>
    <property type="match status" value="1"/>
</dbReference>
<dbReference type="InterPro" id="IPR002048">
    <property type="entry name" value="EF_hand_dom"/>
</dbReference>
<gene>
    <name evidence="7" type="ORF">HMF8227_02940</name>
</gene>
<evidence type="ECO:0000313" key="7">
    <source>
        <dbReference type="EMBL" id="AWL13388.1"/>
    </source>
</evidence>
<dbReference type="Gene3D" id="2.40.170.20">
    <property type="entry name" value="TonB-dependent receptor, beta-barrel domain"/>
    <property type="match status" value="1"/>
</dbReference>
<reference evidence="7 8" key="1">
    <citation type="submission" date="2018-05" db="EMBL/GenBank/DDBJ databases">
        <title>Salinimonas sp. HMF8227 Genome sequencing and assembly.</title>
        <authorList>
            <person name="Kang H."/>
            <person name="Kang J."/>
            <person name="Cha I."/>
            <person name="Kim H."/>
            <person name="Joh K."/>
        </authorList>
    </citation>
    <scope>NUCLEOTIDE SEQUENCE [LARGE SCALE GENOMIC DNA]</scope>
    <source>
        <strain evidence="7 8">HMF8227</strain>
    </source>
</reference>
<sequence length="981" mass="110137">MRLISKIFAIILAVVSPEALTADTGGLILQVTDPQGQPLPNTQVRIQAPDVPTGANRKTDAQGKVRLAGLASSRYYQLQIQSQGFSELLVNPVRVIAGKTFELSYSLKSDRLETIEVSGRHLALLDTTSAITGMAITLDMTESLPTERSYQDYLQLVAGTKPSVDGNPASKSGVNYNYPGGRIGVSTDNIYYLDGVNVTDHQTGTFGASINSEIIQEQQVFTGGIPAEYAGGPGLVSRVLTKSGGNDWHGSLNYYWQSDALVSDHKYLSQNGFSTFDTALTLGGPLIDDQLWFFGSYQRKEREESLTDPVTDSWLRQINQHQDLGFLKLSWQPGEEDYWELSWFNDPQSIGGSNDPAVPNNRDRRRETGGDNYRLEYRRQGDNSLMTLRASRHESEDSVLAADNSTRNDVSYLASSAVQPTNADLNKGGLGSDRTNFRNKTEYLAKLEYFLDQGQYGSHVIKAGLLHTENDNKRDWRFTGEGAQYHSIGVSQSGATLNDYLSANWVGGVSLSTQDLTRVIDAIDNSEDVELYHARYDDDNNGQISHEELGNLIFDSSAGNPHGDINLYRHAMVQTAPISLESKGTTVFVQDSWTLDPWTLNLGIRAENWRHFSSSGDKIADFDWELAPRFSLVYDLGDDSKVWGFMGRYYDPLRTNTTNFAGNLTGPVRHEQLYLDDRWLTYRVRGGDRVPNAVFAPNTQTPYTDEWLLGYATQLSEALSLEVTYTDRVTRDIMEDYDLSVYSDGLRGTDFFLPLSYFGFDRQPNANYVIASMPDGRRDYQGVQLDLTRQRIDNWFFNASWTYNRATSNTYSDSEAHFQGDVVWMDPKAPNVAGPQPGNIRHLVKLYGSYRFDNGVEVGAVYHWNSGTVYSKTWSILGRHLPVRVEQPYAFGGVEDTHWIAEGAVGSRRSPSYGTLDFRVKYRHEFDHYQAEFFLDVFNLFNHQAVRREQDLAAGDGVFAFGEAMDWVEPRRLYLGARVSF</sequence>
<dbReference type="KEGG" id="salh:HMF8227_02940"/>
<evidence type="ECO:0000256" key="4">
    <source>
        <dbReference type="SAM" id="MobiDB-lite"/>
    </source>
</evidence>
<organism evidence="7 8">
    <name type="scientific">Saliniradius amylolyticus</name>
    <dbReference type="NCBI Taxonomy" id="2183582"/>
    <lineage>
        <taxon>Bacteria</taxon>
        <taxon>Pseudomonadati</taxon>
        <taxon>Pseudomonadota</taxon>
        <taxon>Gammaproteobacteria</taxon>
        <taxon>Alteromonadales</taxon>
        <taxon>Alteromonadaceae</taxon>
        <taxon>Saliniradius</taxon>
    </lineage>
</organism>
<feature type="domain" description="EF-hand" evidence="6">
    <location>
        <begin position="524"/>
        <end position="559"/>
    </location>
</feature>
<dbReference type="SUPFAM" id="SSF56935">
    <property type="entry name" value="Porins"/>
    <property type="match status" value="1"/>
</dbReference>
<keyword evidence="5" id="KW-0732">Signal</keyword>
<name>A0A2S2E6W7_9ALTE</name>
<dbReference type="PROSITE" id="PS00018">
    <property type="entry name" value="EF_HAND_1"/>
    <property type="match status" value="1"/>
</dbReference>
<dbReference type="InterPro" id="IPR036942">
    <property type="entry name" value="Beta-barrel_TonB_sf"/>
</dbReference>
<dbReference type="GO" id="GO:0005509">
    <property type="term" value="F:calcium ion binding"/>
    <property type="evidence" value="ECO:0007669"/>
    <property type="project" value="InterPro"/>
</dbReference>
<feature type="region of interest" description="Disordered" evidence="4">
    <location>
        <begin position="350"/>
        <end position="371"/>
    </location>
</feature>
<dbReference type="OrthoDB" id="9768147at2"/>
<dbReference type="Gene3D" id="2.60.40.1120">
    <property type="entry name" value="Carboxypeptidase-like, regulatory domain"/>
    <property type="match status" value="1"/>
</dbReference>
<evidence type="ECO:0000256" key="3">
    <source>
        <dbReference type="ARBA" id="ARBA00023237"/>
    </source>
</evidence>
<dbReference type="GO" id="GO:0009279">
    <property type="term" value="C:cell outer membrane"/>
    <property type="evidence" value="ECO:0007669"/>
    <property type="project" value="UniProtKB-SubCell"/>
</dbReference>
<keyword evidence="3" id="KW-0998">Cell outer membrane</keyword>
<accession>A0A2S2E6W7</accession>
<feature type="signal peptide" evidence="5">
    <location>
        <begin position="1"/>
        <end position="21"/>
    </location>
</feature>
<comment type="subcellular location">
    <subcellularLocation>
        <location evidence="1">Cell outer membrane</location>
    </subcellularLocation>
</comment>
<dbReference type="InterPro" id="IPR018247">
    <property type="entry name" value="EF_Hand_1_Ca_BS"/>
</dbReference>
<dbReference type="RefSeq" id="WP_109340891.1">
    <property type="nucleotide sequence ID" value="NZ_CP029347.1"/>
</dbReference>
<evidence type="ECO:0000313" key="8">
    <source>
        <dbReference type="Proteomes" id="UP000245728"/>
    </source>
</evidence>
<dbReference type="AlphaFoldDB" id="A0A2S2E6W7"/>
<dbReference type="Pfam" id="PF13620">
    <property type="entry name" value="CarboxypepD_reg"/>
    <property type="match status" value="1"/>
</dbReference>
<feature type="compositionally biased region" description="Basic and acidic residues" evidence="4">
    <location>
        <begin position="361"/>
        <end position="371"/>
    </location>
</feature>
<evidence type="ECO:0000256" key="1">
    <source>
        <dbReference type="ARBA" id="ARBA00004442"/>
    </source>
</evidence>
<evidence type="ECO:0000256" key="5">
    <source>
        <dbReference type="SAM" id="SignalP"/>
    </source>
</evidence>
<dbReference type="Proteomes" id="UP000245728">
    <property type="component" value="Chromosome"/>
</dbReference>